<name>A0A919WIH4_9BACI</name>
<evidence type="ECO:0000313" key="3">
    <source>
        <dbReference type="EMBL" id="GIN62326.1"/>
    </source>
</evidence>
<evidence type="ECO:0000259" key="2">
    <source>
        <dbReference type="SMART" id="SM00014"/>
    </source>
</evidence>
<keyword evidence="1" id="KW-0472">Membrane</keyword>
<keyword evidence="1" id="KW-0812">Transmembrane</keyword>
<dbReference type="Pfam" id="PF01569">
    <property type="entry name" value="PAP2"/>
    <property type="match status" value="1"/>
</dbReference>
<dbReference type="InterPro" id="IPR036938">
    <property type="entry name" value="PAP2/HPO_sf"/>
</dbReference>
<feature type="transmembrane region" description="Helical" evidence="1">
    <location>
        <begin position="89"/>
        <end position="110"/>
    </location>
</feature>
<organism evidence="3 4">
    <name type="scientific">Robertmurraya siralis</name>
    <dbReference type="NCBI Taxonomy" id="77777"/>
    <lineage>
        <taxon>Bacteria</taxon>
        <taxon>Bacillati</taxon>
        <taxon>Bacillota</taxon>
        <taxon>Bacilli</taxon>
        <taxon>Bacillales</taxon>
        <taxon>Bacillaceae</taxon>
        <taxon>Robertmurraya</taxon>
    </lineage>
</organism>
<dbReference type="InterPro" id="IPR000326">
    <property type="entry name" value="PAP2/HPO"/>
</dbReference>
<keyword evidence="4" id="KW-1185">Reference proteome</keyword>
<dbReference type="AlphaFoldDB" id="A0A919WIH4"/>
<dbReference type="EMBL" id="BORC01000003">
    <property type="protein sequence ID" value="GIN62326.1"/>
    <property type="molecule type" value="Genomic_DNA"/>
</dbReference>
<dbReference type="Proteomes" id="UP000682111">
    <property type="component" value="Unassembled WGS sequence"/>
</dbReference>
<proteinExistence type="predicted"/>
<dbReference type="PANTHER" id="PTHR14969">
    <property type="entry name" value="SPHINGOSINE-1-PHOSPHATE PHOSPHOHYDROLASE"/>
    <property type="match status" value="1"/>
</dbReference>
<reference evidence="3" key="1">
    <citation type="submission" date="2021-03" db="EMBL/GenBank/DDBJ databases">
        <title>Antimicrobial resistance genes in bacteria isolated from Japanese honey, and their potential for conferring macrolide and lincosamide resistance in the American foulbrood pathogen Paenibacillus larvae.</title>
        <authorList>
            <person name="Okamoto M."/>
            <person name="Kumagai M."/>
            <person name="Kanamori H."/>
            <person name="Takamatsu D."/>
        </authorList>
    </citation>
    <scope>NUCLEOTIDE SEQUENCE</scope>
    <source>
        <strain evidence="3">J27TS8</strain>
    </source>
</reference>
<accession>A0A919WIH4</accession>
<feature type="transmembrane region" description="Helical" evidence="1">
    <location>
        <begin position="58"/>
        <end position="80"/>
    </location>
</feature>
<sequence length="211" mass="24490">MRTKYNHLLLLCFFSLAFFIFLAMVYDSDFVENIDLQLIRNIQGLEHPNPTFTFIMKFFSYIGDTVRVIVISIIIVLILYKVFHQRIEIILFIIVLVGSAILNVLLKYFFQRERPNFYRMIMQDGYSFPSGHAMAALSLYGIITFLLWRHIPKESGRIILICTSTLFITLIGISRIYLGVHYPSDIVGAYLISGSWLLLTIWGFIQVKGKD</sequence>
<dbReference type="PANTHER" id="PTHR14969:SF13">
    <property type="entry name" value="AT30094P"/>
    <property type="match status" value="1"/>
</dbReference>
<protein>
    <submittedName>
        <fullName evidence="3">Phosphatidylglycerophosphatase B</fullName>
    </submittedName>
</protein>
<dbReference type="SUPFAM" id="SSF48317">
    <property type="entry name" value="Acid phosphatase/Vanadium-dependent haloperoxidase"/>
    <property type="match status" value="1"/>
</dbReference>
<gene>
    <name evidence="3" type="ORF">J27TS8_23190</name>
</gene>
<keyword evidence="1" id="KW-1133">Transmembrane helix</keyword>
<feature type="transmembrane region" description="Helical" evidence="1">
    <location>
        <begin position="160"/>
        <end position="180"/>
    </location>
</feature>
<feature type="transmembrane region" description="Helical" evidence="1">
    <location>
        <begin position="186"/>
        <end position="205"/>
    </location>
</feature>
<dbReference type="SMART" id="SM00014">
    <property type="entry name" value="acidPPc"/>
    <property type="match status" value="1"/>
</dbReference>
<dbReference type="CDD" id="cd03392">
    <property type="entry name" value="PAP2_like_2"/>
    <property type="match status" value="1"/>
</dbReference>
<dbReference type="Gene3D" id="1.20.144.10">
    <property type="entry name" value="Phosphatidic acid phosphatase type 2/haloperoxidase"/>
    <property type="match status" value="2"/>
</dbReference>
<comment type="caution">
    <text evidence="3">The sequence shown here is derived from an EMBL/GenBank/DDBJ whole genome shotgun (WGS) entry which is preliminary data.</text>
</comment>
<evidence type="ECO:0000313" key="4">
    <source>
        <dbReference type="Proteomes" id="UP000682111"/>
    </source>
</evidence>
<feature type="domain" description="Phosphatidic acid phosphatase type 2/haloperoxidase" evidence="2">
    <location>
        <begin position="89"/>
        <end position="201"/>
    </location>
</feature>
<feature type="transmembrane region" description="Helical" evidence="1">
    <location>
        <begin position="130"/>
        <end position="148"/>
    </location>
</feature>
<evidence type="ECO:0000256" key="1">
    <source>
        <dbReference type="SAM" id="Phobius"/>
    </source>
</evidence>
<dbReference type="RefSeq" id="WP_212933693.1">
    <property type="nucleotide sequence ID" value="NZ_BORC01000003.1"/>
</dbReference>
<feature type="transmembrane region" description="Helical" evidence="1">
    <location>
        <begin position="7"/>
        <end position="26"/>
    </location>
</feature>